<dbReference type="AlphaFoldDB" id="A0AAD6XVD1"/>
<accession>A0AAD6XVD1</accession>
<reference evidence="3" key="1">
    <citation type="submission" date="2023-03" db="EMBL/GenBank/DDBJ databases">
        <title>Massive genome expansion in bonnet fungi (Mycena s.s.) driven by repeated elements and novel gene families across ecological guilds.</title>
        <authorList>
            <consortium name="Lawrence Berkeley National Laboratory"/>
            <person name="Harder C.B."/>
            <person name="Miyauchi S."/>
            <person name="Viragh M."/>
            <person name="Kuo A."/>
            <person name="Thoen E."/>
            <person name="Andreopoulos B."/>
            <person name="Lu D."/>
            <person name="Skrede I."/>
            <person name="Drula E."/>
            <person name="Henrissat B."/>
            <person name="Morin E."/>
            <person name="Kohler A."/>
            <person name="Barry K."/>
            <person name="LaButti K."/>
            <person name="Morin E."/>
            <person name="Salamov A."/>
            <person name="Lipzen A."/>
            <person name="Mereny Z."/>
            <person name="Hegedus B."/>
            <person name="Baldrian P."/>
            <person name="Stursova M."/>
            <person name="Weitz H."/>
            <person name="Taylor A."/>
            <person name="Grigoriev I.V."/>
            <person name="Nagy L.G."/>
            <person name="Martin F."/>
            <person name="Kauserud H."/>
        </authorList>
    </citation>
    <scope>NUCLEOTIDE SEQUENCE</scope>
    <source>
        <strain evidence="3">CBHHK173m</strain>
    </source>
</reference>
<evidence type="ECO:0000256" key="1">
    <source>
        <dbReference type="SAM" id="Phobius"/>
    </source>
</evidence>
<gene>
    <name evidence="3" type="ORF">B0H15DRAFT_584060</name>
</gene>
<protein>
    <recommendedName>
        <fullName evidence="2">Glycosyltransferase family 18 catalytic domain-containing protein</fullName>
    </recommendedName>
</protein>
<dbReference type="Pfam" id="PF15024">
    <property type="entry name" value="Glyco_transf_18"/>
    <property type="match status" value="1"/>
</dbReference>
<sequence length="470" mass="52600">MLRTLHWGSRTIVSALISVACVGILFFLWTQDALPASKLSFFETAADLQPPAVFKLHDSLFPVLQVDSNHTHQYWIAHNQRSFRALIECLGNPPFGCAQNQTKVVILDSFHFSAVLEGHSGGKEVWARSTVQALENMGYTFFYTEGLRMRHSVQLYRMFPNLVKAIFVEGEDAQLCLEDVTCALSEHNPGGIPAWKLLSFSWRERSASPLGPKWTLSPEDYRLERNATVPNTYLGYSVEPGCLSHPFIPRGLRAKPPQAYVHAKDITYFSAEHHAWKADFYDAAAAETGAHFLVGAFGTAPSDFPKSVENVGLLPLKWFYQSLAESSVLVGVGLPGTSPTPYDALCLGVPYINPILEWDEHDPTNRTAWTAQHEMLKNLDPPHVYNIFKGDKEGFTQAVKAALAHPIQRSSSIFLAPPFSIGKYSYTLEHMRMRAVELRLGNILETDWKADAQLLLRERMSTGDGDLFMI</sequence>
<keyword evidence="1" id="KW-1133">Transmembrane helix</keyword>
<dbReference type="PROSITE" id="PS51257">
    <property type="entry name" value="PROKAR_LIPOPROTEIN"/>
    <property type="match status" value="1"/>
</dbReference>
<feature type="domain" description="Glycosyltransferase family 18 catalytic" evidence="2">
    <location>
        <begin position="193"/>
        <end position="408"/>
    </location>
</feature>
<dbReference type="Proteomes" id="UP001222325">
    <property type="component" value="Unassembled WGS sequence"/>
</dbReference>
<evidence type="ECO:0000259" key="2">
    <source>
        <dbReference type="Pfam" id="PF15024"/>
    </source>
</evidence>
<keyword evidence="1" id="KW-0472">Membrane</keyword>
<keyword evidence="4" id="KW-1185">Reference proteome</keyword>
<dbReference type="EMBL" id="JARJCN010000008">
    <property type="protein sequence ID" value="KAJ7098615.1"/>
    <property type="molecule type" value="Genomic_DNA"/>
</dbReference>
<keyword evidence="1" id="KW-0812">Transmembrane</keyword>
<dbReference type="GO" id="GO:0030144">
    <property type="term" value="F:alpha-1,6-mannosylglycoprotein 6-beta-N-acetylglucosaminyltransferase activity"/>
    <property type="evidence" value="ECO:0007669"/>
    <property type="project" value="InterPro"/>
</dbReference>
<comment type="caution">
    <text evidence="3">The sequence shown here is derived from an EMBL/GenBank/DDBJ whole genome shotgun (WGS) entry which is preliminary data.</text>
</comment>
<name>A0AAD6XVD1_9AGAR</name>
<organism evidence="3 4">
    <name type="scientific">Mycena belliarum</name>
    <dbReference type="NCBI Taxonomy" id="1033014"/>
    <lineage>
        <taxon>Eukaryota</taxon>
        <taxon>Fungi</taxon>
        <taxon>Dikarya</taxon>
        <taxon>Basidiomycota</taxon>
        <taxon>Agaricomycotina</taxon>
        <taxon>Agaricomycetes</taxon>
        <taxon>Agaricomycetidae</taxon>
        <taxon>Agaricales</taxon>
        <taxon>Marasmiineae</taxon>
        <taxon>Mycenaceae</taxon>
        <taxon>Mycena</taxon>
    </lineage>
</organism>
<dbReference type="InterPro" id="IPR026116">
    <property type="entry name" value="GT18_cat"/>
</dbReference>
<proteinExistence type="predicted"/>
<feature type="transmembrane region" description="Helical" evidence="1">
    <location>
        <begin position="12"/>
        <end position="30"/>
    </location>
</feature>
<evidence type="ECO:0000313" key="4">
    <source>
        <dbReference type="Proteomes" id="UP001222325"/>
    </source>
</evidence>
<evidence type="ECO:0000313" key="3">
    <source>
        <dbReference type="EMBL" id="KAJ7098615.1"/>
    </source>
</evidence>